<feature type="region of interest" description="Disordered" evidence="4">
    <location>
        <begin position="1803"/>
        <end position="1948"/>
    </location>
</feature>
<feature type="compositionally biased region" description="Polar residues" evidence="4">
    <location>
        <begin position="1731"/>
        <end position="1743"/>
    </location>
</feature>
<reference evidence="5" key="1">
    <citation type="submission" date="2021-05" db="EMBL/GenBank/DDBJ databases">
        <authorList>
            <person name="Tigano A."/>
        </authorList>
    </citation>
    <scope>NUCLEOTIDE SEQUENCE</scope>
</reference>
<dbReference type="Pfam" id="PF00071">
    <property type="entry name" value="Ras"/>
    <property type="match status" value="1"/>
</dbReference>
<feature type="compositionally biased region" description="Basic and acidic residues" evidence="4">
    <location>
        <begin position="1745"/>
        <end position="1757"/>
    </location>
</feature>
<sequence length="2308" mass="255058">MNRRKLGSSRKNKGKRQAKGSETEPYLEVREDVEDTEDIKTLETAEATQPDIQEELTRGSEQRMSTMHSSFLFSDTSAENSEVEIPTISLQNDIETSVSQTGYLQSVGELDQESTGKPDFFENEEIKFNAHVSQSTSDSESACVLDEELKNKQAAHCNMYSVPESESNESSDIDLLRQDGSTQGNHFMSESDVNSVLICTVKPDMNTHKVSSTANDKRCSTGEHLEGDVRPNDDVEVSSTEDIKTAVVNMYQFRSHVEDDVNHRQTLHQEEVFDGEKIELSMHALPSEINDPVDSQPQDCSLSVNEQASSDFGYFGSHRSKGRRIEEHEVDILQNAKDVKALETINMSVESSATSQISLYQNEEHDVDFSRESAMFSTSASGPFSEKSTTAMYPETDPDKSPKSETLPGDQDERETNVNVEVSSEAAECKQQEVDECDFPHGEETNSALLSARGIQGDKVRPTQVQEILQTDYTFETMTGNPEIIAENLISQAARDNMYTSELTEKSTDDSAVKLSAGVSKQSDLIKTERNLETVDMREEDYRQVGSPQTWTSNTESTTGLREINEDESKAEDYVTLCPEQSVNHDDSSDRLKAENNHFSRETLLSEINSPSDLEHADRSVSTAEQTDSGFGHIGNRRKLGSSRRNKGKLKFKESKLEVLERNSDEKDPETTEILLETKITNQDKLSQDTEHGLNLPVSHDNSMLPSSVSAGSSEVESCTPKIYFENDQKKVFPQTESFPEEQEDERETDVNVEVSDEAVEAEQCEVDECDILRIGSSKDASDAVISANPLDHAEILSAHQTEFTVEDNDNPATKQEVPAERLDEHAIHSLEFVHLKNEDYTFRATNQPYISHPGSIVSAPGQAHELKGQEEDDIKSITDQEKENSLSQTEELKPVGSPFETGAIVSFDYQHQESSGSVENTGFHQTGHRRKMGSSRRNKGQHKAKDSAPITYLQTMKEADGKASSNQSSEDSTPVTESQEKFMEIILEGEKMNIPQTEEENIHFGSLVCAPELTAAGVHSTSTVDQKVIGNSCNRQMPDEELPNGSSPAKAESMERHECTEPSTQDGNLQEHSEIEPHLFPIIPEIQADPGQNLEKLSPEEEAPVKEEELIGVGVAQNSGAAAEKELEQDIESVQARNMSQNDYTTETEGDEATVNTVNISRNLVEQTEIGEASQSEPSVTGADHPNTKMDDIEREETALGHHQCEIESQLKDAMNPNEVGTGHHIRQGVLSEICDSTYYLQSPPCETNAPLDSQLPQNFNAEGNSGGIGSSQEKPAEIKLEGMSTSDTLPNKQNECFGTASGLSDLTTKDFTVEQLIKSNFKELPEDEPPTASTTTENMDREILRLCGDAHGTNSSSENSDLSIIPETTTVKNSTMLKVSVAQDTISSQECVPSNGEEEENLNLSEAAGVLCPQDVESKEHEEQLNSADTQEMPQINYTTCTENNPSLQTHKSDSDPPVDSKPLGNYQSLTDETLSEPKPAVNRRKMGSSRRHKGRQQGKDNAWGNRAIAASDINPEFDNGDSLKSDEDLCEKSTKHISEPDNSCQLAGHDTVKKHLMQSPRATVWEGDSDMQRALYHDHIINPQSDTVPVPHQEEAQTTRALSHDGDSQQTETVECLTVEDCSTEVDSSMDVKEEPAEDASSERDFSTTKDEHSSLLEKFPSDEGEKLQVKSQQKRRKMGSTRRTPLHRRQEEDNKEQTDESSVSTEDAGRNPDKMEVTVESLLTADVAQSENVQSGAEQQETDRNTSIRYEEHEIKIDPVTFSTGADENVEGKIIDHGAETSQQDDFTSIEVHKVSGTNSSLMSQSVPQNSEANSGMTAGSSASFCEVTPCTQNNEDRPESVKLEKVQDADGQNPIHPSEGFHLERKSPSPNLNSPNRRRKLGSTRKNLSSRTKREDLHQNQELENEAAEAVTETDPRMTGKDLQPHAEHQAGDSDQRKEKINETVEICHVMECLVTPQSEQKAEGVSQSQPTETENQQSPSVLPSNPPTNDPQSESAYGGRRKKFGSNRKSGTGLRSSHAGREARTGAENEKDVKGITEEAAEKEPDDCREESPALDKIQEVAENDERASTDFSISSPKELSERVSERTSTQPGISLTHGSHLPFGGSRGTDFGSKGYNVVMIGDSYVGKTSFMKRAQNGKFSLDLSASVGLDSCMWTVVVEGKPVVLQLWDTAGQERFRSITRQIFHKAQAFLLMYDITCTQSFSAVSYWANSIQEGAADDVTVLLLGNKSDHEQRQVKTQQGEILAKEYNFEFMECSAATGENVIEALETVARMLSQRPDSTEEATALHSQPAPKKRSTCC</sequence>
<feature type="compositionally biased region" description="Basic and acidic residues" evidence="4">
    <location>
        <begin position="1897"/>
        <end position="1906"/>
    </location>
</feature>
<dbReference type="PROSITE" id="PS51420">
    <property type="entry name" value="RHO"/>
    <property type="match status" value="1"/>
</dbReference>
<evidence type="ECO:0000256" key="2">
    <source>
        <dbReference type="ARBA" id="ARBA00023134"/>
    </source>
</evidence>
<feature type="compositionally biased region" description="Basic and acidic residues" evidence="4">
    <location>
        <begin position="2056"/>
        <end position="2075"/>
    </location>
</feature>
<keyword evidence="3" id="KW-0449">Lipoprotein</keyword>
<dbReference type="PROSITE" id="PS51419">
    <property type="entry name" value="RAB"/>
    <property type="match status" value="1"/>
</dbReference>
<dbReference type="OrthoDB" id="9989112at2759"/>
<feature type="region of interest" description="Disordered" evidence="4">
    <location>
        <begin position="608"/>
        <end position="648"/>
    </location>
</feature>
<feature type="compositionally biased region" description="Acidic residues" evidence="4">
    <location>
        <begin position="739"/>
        <end position="748"/>
    </location>
</feature>
<dbReference type="CDD" id="cd00154">
    <property type="entry name" value="Rab"/>
    <property type="match status" value="1"/>
</dbReference>
<organism evidence="5 6">
    <name type="scientific">Menidia menidia</name>
    <name type="common">Atlantic silverside</name>
    <dbReference type="NCBI Taxonomy" id="238744"/>
    <lineage>
        <taxon>Eukaryota</taxon>
        <taxon>Metazoa</taxon>
        <taxon>Chordata</taxon>
        <taxon>Craniata</taxon>
        <taxon>Vertebrata</taxon>
        <taxon>Euteleostomi</taxon>
        <taxon>Actinopterygii</taxon>
        <taxon>Neopterygii</taxon>
        <taxon>Teleostei</taxon>
        <taxon>Neoteleostei</taxon>
        <taxon>Acanthomorphata</taxon>
        <taxon>Ovalentaria</taxon>
        <taxon>Atherinomorphae</taxon>
        <taxon>Atheriniformes</taxon>
        <taxon>Atherinopsidae</taxon>
        <taxon>Menidiinae</taxon>
        <taxon>Menidia</taxon>
    </lineage>
</organism>
<feature type="compositionally biased region" description="Basic residues" evidence="4">
    <location>
        <begin position="1"/>
        <end position="18"/>
    </location>
</feature>
<feature type="compositionally biased region" description="Polar residues" evidence="4">
    <location>
        <begin position="964"/>
        <end position="978"/>
    </location>
</feature>
<feature type="compositionally biased region" description="Basic residues" evidence="4">
    <location>
        <begin position="635"/>
        <end position="648"/>
    </location>
</feature>
<feature type="region of interest" description="Disordered" evidence="4">
    <location>
        <begin position="2283"/>
        <end position="2308"/>
    </location>
</feature>
<evidence type="ECO:0000313" key="5">
    <source>
        <dbReference type="EMBL" id="CAG5980501.1"/>
    </source>
</evidence>
<protein>
    <submittedName>
        <fullName evidence="5">(Atlantic silverside) hypothetical protein</fullName>
    </submittedName>
</protein>
<feature type="compositionally biased region" description="Polar residues" evidence="4">
    <location>
        <begin position="546"/>
        <end position="560"/>
    </location>
</feature>
<feature type="compositionally biased region" description="Polar residues" evidence="4">
    <location>
        <begin position="1441"/>
        <end position="1452"/>
    </location>
</feature>
<evidence type="ECO:0000313" key="6">
    <source>
        <dbReference type="Proteomes" id="UP000677803"/>
    </source>
</evidence>
<feature type="region of interest" description="Disordered" evidence="4">
    <location>
        <begin position="1963"/>
        <end position="2113"/>
    </location>
</feature>
<dbReference type="InterPro" id="IPR050227">
    <property type="entry name" value="Rab"/>
</dbReference>
<dbReference type="InterPro" id="IPR001806">
    <property type="entry name" value="Small_GTPase"/>
</dbReference>
<dbReference type="SMART" id="SM00173">
    <property type="entry name" value="RAS"/>
    <property type="match status" value="1"/>
</dbReference>
<feature type="compositionally biased region" description="Basic residues" evidence="4">
    <location>
        <begin position="927"/>
        <end position="943"/>
    </location>
</feature>
<feature type="compositionally biased region" description="Polar residues" evidence="4">
    <location>
        <begin position="1252"/>
        <end position="1265"/>
    </location>
</feature>
<feature type="region of interest" description="Disordered" evidence="4">
    <location>
        <begin position="1587"/>
        <end position="1757"/>
    </location>
</feature>
<feature type="region of interest" description="Disordered" evidence="4">
    <location>
        <begin position="1170"/>
        <end position="1189"/>
    </location>
</feature>
<gene>
    <name evidence="5" type="ORF">MMEN_LOCUS16264</name>
</gene>
<dbReference type="FunFam" id="3.40.50.300:FF:001129">
    <property type="entry name" value="ras-related protein Rab-44 isoform X2"/>
    <property type="match status" value="1"/>
</dbReference>
<dbReference type="SMART" id="SM00176">
    <property type="entry name" value="RAN"/>
    <property type="match status" value="1"/>
</dbReference>
<dbReference type="Gene3D" id="3.40.50.300">
    <property type="entry name" value="P-loop containing nucleotide triphosphate hydrolases"/>
    <property type="match status" value="1"/>
</dbReference>
<feature type="region of interest" description="Disordered" evidence="4">
    <location>
        <begin position="1247"/>
        <end position="1275"/>
    </location>
</feature>
<dbReference type="GO" id="GO:0003924">
    <property type="term" value="F:GTPase activity"/>
    <property type="evidence" value="ECO:0007669"/>
    <property type="project" value="InterPro"/>
</dbReference>
<dbReference type="SUPFAM" id="SSF52540">
    <property type="entry name" value="P-loop containing nucleoside triphosphate hydrolases"/>
    <property type="match status" value="1"/>
</dbReference>
<feature type="region of interest" description="Disordered" evidence="4">
    <location>
        <begin position="209"/>
        <end position="238"/>
    </location>
</feature>
<feature type="compositionally biased region" description="Polar residues" evidence="4">
    <location>
        <begin position="375"/>
        <end position="391"/>
    </location>
</feature>
<dbReference type="PROSITE" id="PS51421">
    <property type="entry name" value="RAS"/>
    <property type="match status" value="1"/>
</dbReference>
<feature type="region of interest" description="Disordered" evidence="4">
    <location>
        <begin position="542"/>
        <end position="571"/>
    </location>
</feature>
<feature type="compositionally biased region" description="Basic and acidic residues" evidence="4">
    <location>
        <begin position="215"/>
        <end position="233"/>
    </location>
</feature>
<dbReference type="Proteomes" id="UP000677803">
    <property type="component" value="Unassembled WGS sequence"/>
</dbReference>
<feature type="region of interest" description="Disordered" evidence="4">
    <location>
        <begin position="960"/>
        <end position="979"/>
    </location>
</feature>
<name>A0A8S4BFN8_9TELE</name>
<dbReference type="SMART" id="SM00174">
    <property type="entry name" value="RHO"/>
    <property type="match status" value="1"/>
</dbReference>
<dbReference type="NCBIfam" id="TIGR00231">
    <property type="entry name" value="small_GTP"/>
    <property type="match status" value="1"/>
</dbReference>
<feature type="compositionally biased region" description="Basic and acidic residues" evidence="4">
    <location>
        <begin position="1595"/>
        <end position="1610"/>
    </location>
</feature>
<feature type="compositionally biased region" description="Basic and acidic residues" evidence="4">
    <location>
        <begin position="1711"/>
        <end position="1721"/>
    </location>
</feature>
<dbReference type="GO" id="GO:0005525">
    <property type="term" value="F:GTP binding"/>
    <property type="evidence" value="ECO:0007669"/>
    <property type="project" value="UniProtKB-KW"/>
</dbReference>
<feature type="region of interest" description="Disordered" evidence="4">
    <location>
        <begin position="1441"/>
        <end position="1548"/>
    </location>
</feature>
<feature type="compositionally biased region" description="Basic and acidic residues" evidence="4">
    <location>
        <begin position="1633"/>
        <end position="1672"/>
    </location>
</feature>
<dbReference type="InterPro" id="IPR027417">
    <property type="entry name" value="P-loop_NTPase"/>
</dbReference>
<feature type="compositionally biased region" description="Polar residues" evidence="4">
    <location>
        <begin position="1803"/>
        <end position="1838"/>
    </location>
</feature>
<feature type="region of interest" description="Disordered" evidence="4">
    <location>
        <begin position="1"/>
        <end position="66"/>
    </location>
</feature>
<feature type="region of interest" description="Disordered" evidence="4">
    <location>
        <begin position="1034"/>
        <end position="1070"/>
    </location>
</feature>
<feature type="compositionally biased region" description="Basic residues" evidence="4">
    <location>
        <begin position="1676"/>
        <end position="1691"/>
    </location>
</feature>
<feature type="compositionally biased region" description="Polar residues" evidence="4">
    <location>
        <begin position="620"/>
        <end position="629"/>
    </location>
</feature>
<feature type="region of interest" description="Disordered" evidence="4">
    <location>
        <begin position="734"/>
        <end position="753"/>
    </location>
</feature>
<evidence type="ECO:0000256" key="1">
    <source>
        <dbReference type="ARBA" id="ARBA00022741"/>
    </source>
</evidence>
<keyword evidence="6" id="KW-1185">Reference proteome</keyword>
<accession>A0A8S4BFN8</accession>
<feature type="region of interest" description="Disordered" evidence="4">
    <location>
        <begin position="911"/>
        <end position="952"/>
    </location>
</feature>
<dbReference type="EMBL" id="CAJRST010033334">
    <property type="protein sequence ID" value="CAG5980501.1"/>
    <property type="molecule type" value="Genomic_DNA"/>
</dbReference>
<feature type="compositionally biased region" description="Polar residues" evidence="4">
    <location>
        <begin position="913"/>
        <end position="925"/>
    </location>
</feature>
<feature type="compositionally biased region" description="Basic and acidic residues" evidence="4">
    <location>
        <begin position="1524"/>
        <end position="1542"/>
    </location>
</feature>
<feature type="compositionally biased region" description="Basic residues" evidence="4">
    <location>
        <begin position="1484"/>
        <end position="1499"/>
    </location>
</feature>
<evidence type="ECO:0000256" key="3">
    <source>
        <dbReference type="ARBA" id="ARBA00023288"/>
    </source>
</evidence>
<dbReference type="PRINTS" id="PR00449">
    <property type="entry name" value="RASTRNSFRMNG"/>
</dbReference>
<feature type="compositionally biased region" description="Basic and acidic residues" evidence="4">
    <location>
        <begin position="1692"/>
        <end position="1702"/>
    </location>
</feature>
<feature type="compositionally biased region" description="Basic and acidic residues" evidence="4">
    <location>
        <begin position="1839"/>
        <end position="1853"/>
    </location>
</feature>
<feature type="compositionally biased region" description="Polar residues" evidence="4">
    <location>
        <begin position="1963"/>
        <end position="1989"/>
    </location>
</feature>
<feature type="compositionally biased region" description="Basic and acidic residues" evidence="4">
    <location>
        <begin position="2025"/>
        <end position="2049"/>
    </location>
</feature>
<feature type="compositionally biased region" description="Basic and acidic residues" evidence="4">
    <location>
        <begin position="1919"/>
        <end position="1948"/>
    </location>
</feature>
<feature type="region of interest" description="Disordered" evidence="4">
    <location>
        <begin position="880"/>
        <end position="899"/>
    </location>
</feature>
<keyword evidence="1" id="KW-0547">Nucleotide-binding</keyword>
<feature type="compositionally biased region" description="Polar residues" evidence="4">
    <location>
        <begin position="2093"/>
        <end position="2104"/>
    </location>
</feature>
<dbReference type="SMART" id="SM00175">
    <property type="entry name" value="RAB"/>
    <property type="match status" value="1"/>
</dbReference>
<evidence type="ECO:0000256" key="4">
    <source>
        <dbReference type="SAM" id="MobiDB-lite"/>
    </source>
</evidence>
<keyword evidence="2" id="KW-0342">GTP-binding</keyword>
<comment type="caution">
    <text evidence="5">The sequence shown here is derived from an EMBL/GenBank/DDBJ whole genome shotgun (WGS) entry which is preliminary data.</text>
</comment>
<feature type="region of interest" description="Disordered" evidence="4">
    <location>
        <begin position="373"/>
        <end position="431"/>
    </location>
</feature>
<dbReference type="InterPro" id="IPR005225">
    <property type="entry name" value="Small_GTP-bd"/>
</dbReference>
<dbReference type="PANTHER" id="PTHR47977">
    <property type="entry name" value="RAS-RELATED PROTEIN RAB"/>
    <property type="match status" value="1"/>
</dbReference>
<proteinExistence type="predicted"/>
<feature type="compositionally biased region" description="Basic and acidic residues" evidence="4">
    <location>
        <begin position="19"/>
        <end position="30"/>
    </location>
</feature>